<organism evidence="1 2">
    <name type="scientific">Ensete ventricosum</name>
    <name type="common">Abyssinian banana</name>
    <name type="synonym">Musa ensete</name>
    <dbReference type="NCBI Taxonomy" id="4639"/>
    <lineage>
        <taxon>Eukaryota</taxon>
        <taxon>Viridiplantae</taxon>
        <taxon>Streptophyta</taxon>
        <taxon>Embryophyta</taxon>
        <taxon>Tracheophyta</taxon>
        <taxon>Spermatophyta</taxon>
        <taxon>Magnoliopsida</taxon>
        <taxon>Liliopsida</taxon>
        <taxon>Zingiberales</taxon>
        <taxon>Musaceae</taxon>
        <taxon>Ensete</taxon>
    </lineage>
</organism>
<evidence type="ECO:0000313" key="1">
    <source>
        <dbReference type="EMBL" id="RRT48233.1"/>
    </source>
</evidence>
<protein>
    <submittedName>
        <fullName evidence="1">Uncharacterized protein</fullName>
    </submittedName>
</protein>
<dbReference type="Proteomes" id="UP000287651">
    <property type="component" value="Unassembled WGS sequence"/>
</dbReference>
<accession>A0A426Y919</accession>
<dbReference type="AlphaFoldDB" id="A0A426Y919"/>
<comment type="caution">
    <text evidence="1">The sequence shown here is derived from an EMBL/GenBank/DDBJ whole genome shotgun (WGS) entry which is preliminary data.</text>
</comment>
<dbReference type="EMBL" id="AMZH03014092">
    <property type="protein sequence ID" value="RRT48233.1"/>
    <property type="molecule type" value="Genomic_DNA"/>
</dbReference>
<name>A0A426Y919_ENSVE</name>
<reference evidence="1 2" key="1">
    <citation type="journal article" date="2014" name="Agronomy (Basel)">
        <title>A Draft Genome Sequence for Ensete ventricosum, the Drought-Tolerant Tree Against Hunger.</title>
        <authorList>
            <person name="Harrison J."/>
            <person name="Moore K.A."/>
            <person name="Paszkiewicz K."/>
            <person name="Jones T."/>
            <person name="Grant M."/>
            <person name="Ambacheew D."/>
            <person name="Muzemil S."/>
            <person name="Studholme D.J."/>
        </authorList>
    </citation>
    <scope>NUCLEOTIDE SEQUENCE [LARGE SCALE GENOMIC DNA]</scope>
</reference>
<proteinExistence type="predicted"/>
<sequence>MYWYLVGPIHTAHIERYRAARENLVYSRFTVPVRIGIPSLSRYITIHGIEWYTQCVVPPGSERSTYRSVGGPVHIAWYKTLPLGFSILYHTIRYKREKKSPVDDRFRAVSAEGERKKREKKNLKFDAALRPC</sequence>
<gene>
    <name evidence="1" type="ORF">B296_00044591</name>
</gene>
<evidence type="ECO:0000313" key="2">
    <source>
        <dbReference type="Proteomes" id="UP000287651"/>
    </source>
</evidence>